<organism evidence="1 2">
    <name type="scientific">Sediminibacillus albus</name>
    <dbReference type="NCBI Taxonomy" id="407036"/>
    <lineage>
        <taxon>Bacteria</taxon>
        <taxon>Bacillati</taxon>
        <taxon>Bacillota</taxon>
        <taxon>Bacilli</taxon>
        <taxon>Bacillales</taxon>
        <taxon>Bacillaceae</taxon>
        <taxon>Sediminibacillus</taxon>
    </lineage>
</organism>
<name>A0A1G9CAG9_9BACI</name>
<dbReference type="GO" id="GO:0016787">
    <property type="term" value="F:hydrolase activity"/>
    <property type="evidence" value="ECO:0007669"/>
    <property type="project" value="UniProtKB-KW"/>
</dbReference>
<dbReference type="RefSeq" id="WP_093216570.1">
    <property type="nucleotide sequence ID" value="NZ_FNFL01000007.1"/>
</dbReference>
<protein>
    <submittedName>
        <fullName evidence="1">S-formylglutathione hydrolase FrmB</fullName>
    </submittedName>
</protein>
<dbReference type="InterPro" id="IPR000801">
    <property type="entry name" value="Esterase-like"/>
</dbReference>
<dbReference type="EMBL" id="FNFL01000007">
    <property type="protein sequence ID" value="SDK48414.1"/>
    <property type="molecule type" value="Genomic_DNA"/>
</dbReference>
<dbReference type="Proteomes" id="UP000198694">
    <property type="component" value="Unassembled WGS sequence"/>
</dbReference>
<dbReference type="InterPro" id="IPR050583">
    <property type="entry name" value="Mycobacterial_A85_antigen"/>
</dbReference>
<dbReference type="AlphaFoldDB" id="A0A1G9CAG9"/>
<evidence type="ECO:0000313" key="1">
    <source>
        <dbReference type="EMBL" id="SDK48414.1"/>
    </source>
</evidence>
<dbReference type="PANTHER" id="PTHR48098">
    <property type="entry name" value="ENTEROCHELIN ESTERASE-RELATED"/>
    <property type="match status" value="1"/>
</dbReference>
<evidence type="ECO:0000313" key="2">
    <source>
        <dbReference type="Proteomes" id="UP000198694"/>
    </source>
</evidence>
<accession>A0A1G9CAG9</accession>
<keyword evidence="1" id="KW-0378">Hydrolase</keyword>
<dbReference type="PANTHER" id="PTHR48098:SF1">
    <property type="entry name" value="DIACYLGLYCEROL ACYLTRANSFERASE_MYCOLYLTRANSFERASE AG85A"/>
    <property type="match status" value="1"/>
</dbReference>
<dbReference type="Pfam" id="PF00756">
    <property type="entry name" value="Esterase"/>
    <property type="match status" value="1"/>
</dbReference>
<dbReference type="Gene3D" id="3.40.50.1820">
    <property type="entry name" value="alpha/beta hydrolase"/>
    <property type="match status" value="1"/>
</dbReference>
<dbReference type="InterPro" id="IPR029058">
    <property type="entry name" value="AB_hydrolase_fold"/>
</dbReference>
<proteinExistence type="predicted"/>
<reference evidence="1 2" key="1">
    <citation type="submission" date="2016-10" db="EMBL/GenBank/DDBJ databases">
        <authorList>
            <person name="de Groot N.N."/>
        </authorList>
    </citation>
    <scope>NUCLEOTIDE SEQUENCE [LARGE SCALE GENOMIC DNA]</scope>
    <source>
        <strain evidence="1 2">CGMCC 1.6502</strain>
    </source>
</reference>
<sequence length="262" mass="30029">MALLRCEFFSDTLRLSTSMTVILPEQTNHQIGMKNKKSLSAYPTLYLLHGFSDNDSIWTRRTSLERFAADYGIAVVMPNADHSYYADMRYGKRYWTFLTEELPDVASSFFRLSDKREDTFVAGLSMGGYGALKWALNYPDKFAAAASLSGVTDMVTHLQNARQTQQAFSAPLSLVFGEDDIKGSYEDLLWLLEKNKNRAGPKPMLYQACGTEDFLYPQNLTFMEKCRQTDLELTADFGPGDHNWNYWDQQIKKVLEWLPVNR</sequence>
<dbReference type="SUPFAM" id="SSF53474">
    <property type="entry name" value="alpha/beta-Hydrolases"/>
    <property type="match status" value="1"/>
</dbReference>
<dbReference type="STRING" id="407036.SAMN05216243_3329"/>
<dbReference type="OrthoDB" id="9803578at2"/>
<keyword evidence="2" id="KW-1185">Reference proteome</keyword>
<gene>
    <name evidence="1" type="ORF">SAMN05216243_3329</name>
</gene>
<dbReference type="GO" id="GO:0016747">
    <property type="term" value="F:acyltransferase activity, transferring groups other than amino-acyl groups"/>
    <property type="evidence" value="ECO:0007669"/>
    <property type="project" value="TreeGrafter"/>
</dbReference>